<dbReference type="Pfam" id="PF00486">
    <property type="entry name" value="Trans_reg_C"/>
    <property type="match status" value="1"/>
</dbReference>
<keyword evidence="6 9" id="KW-0238">DNA-binding</keyword>
<dbReference type="GO" id="GO:0006355">
    <property type="term" value="P:regulation of DNA-templated transcription"/>
    <property type="evidence" value="ECO:0007669"/>
    <property type="project" value="InterPro"/>
</dbReference>
<evidence type="ECO:0000259" key="11">
    <source>
        <dbReference type="PROSITE" id="PS51755"/>
    </source>
</evidence>
<dbReference type="Gene3D" id="1.10.10.10">
    <property type="entry name" value="Winged helix-like DNA-binding domain superfamily/Winged helix DNA-binding domain"/>
    <property type="match status" value="1"/>
</dbReference>
<evidence type="ECO:0000256" key="4">
    <source>
        <dbReference type="ARBA" id="ARBA00023012"/>
    </source>
</evidence>
<proteinExistence type="predicted"/>
<dbReference type="CDD" id="cd17624">
    <property type="entry name" value="REC_OmpR_PmrA-like"/>
    <property type="match status" value="1"/>
</dbReference>
<evidence type="ECO:0000256" key="7">
    <source>
        <dbReference type="ARBA" id="ARBA00023163"/>
    </source>
</evidence>
<dbReference type="PROSITE" id="PS51755">
    <property type="entry name" value="OMPR_PHOB"/>
    <property type="match status" value="1"/>
</dbReference>
<dbReference type="InterPro" id="IPR016032">
    <property type="entry name" value="Sig_transdc_resp-reg_C-effctor"/>
</dbReference>
<dbReference type="PROSITE" id="PS50110">
    <property type="entry name" value="RESPONSE_REGULATORY"/>
    <property type="match status" value="1"/>
</dbReference>
<dbReference type="SMART" id="SM00862">
    <property type="entry name" value="Trans_reg_C"/>
    <property type="match status" value="1"/>
</dbReference>
<reference evidence="12 13" key="1">
    <citation type="journal article" date="2015" name="Stand. Genomic Sci.">
        <title>Genomic information of the arsenic-resistant bacterium Lysobacter arseniciresistens type strain ZS79(T) and comparison of Lysobacter draft genomes.</title>
        <authorList>
            <person name="Liu L."/>
            <person name="Zhang S."/>
            <person name="Luo M."/>
            <person name="Wang G."/>
        </authorList>
    </citation>
    <scope>NUCLEOTIDE SEQUENCE [LARGE SCALE GENOMIC DNA]</scope>
    <source>
        <strain evidence="12 13">ZS79</strain>
    </source>
</reference>
<dbReference type="InterPro" id="IPR036388">
    <property type="entry name" value="WH-like_DNA-bd_sf"/>
</dbReference>
<dbReference type="InterPro" id="IPR001789">
    <property type="entry name" value="Sig_transdc_resp-reg_receiver"/>
</dbReference>
<evidence type="ECO:0000256" key="5">
    <source>
        <dbReference type="ARBA" id="ARBA00023015"/>
    </source>
</evidence>
<keyword evidence="13" id="KW-1185">Reference proteome</keyword>
<feature type="DNA-binding region" description="OmpR/PhoB-type" evidence="9">
    <location>
        <begin position="124"/>
        <end position="218"/>
    </location>
</feature>
<feature type="domain" description="Response regulatory" evidence="10">
    <location>
        <begin position="2"/>
        <end position="116"/>
    </location>
</feature>
<feature type="modified residue" description="4-aspartylphosphate" evidence="8">
    <location>
        <position position="51"/>
    </location>
</feature>
<dbReference type="Proteomes" id="UP000029989">
    <property type="component" value="Unassembled WGS sequence"/>
</dbReference>
<dbReference type="EMBL" id="AVPT01000013">
    <property type="protein sequence ID" value="KGM56448.1"/>
    <property type="molecule type" value="Genomic_DNA"/>
</dbReference>
<comment type="subcellular location">
    <subcellularLocation>
        <location evidence="1">Cytoplasm</location>
    </subcellularLocation>
</comment>
<name>A0A0A0F2A0_9GAMM</name>
<keyword evidence="7" id="KW-0804">Transcription</keyword>
<dbReference type="eggNOG" id="COG0745">
    <property type="taxonomic scope" value="Bacteria"/>
</dbReference>
<dbReference type="GO" id="GO:0005829">
    <property type="term" value="C:cytosol"/>
    <property type="evidence" value="ECO:0007669"/>
    <property type="project" value="TreeGrafter"/>
</dbReference>
<evidence type="ECO:0000259" key="10">
    <source>
        <dbReference type="PROSITE" id="PS50110"/>
    </source>
</evidence>
<keyword evidence="3 8" id="KW-0597">Phosphoprotein</keyword>
<dbReference type="AlphaFoldDB" id="A0A0A0F2A0"/>
<dbReference type="Gene3D" id="3.40.50.2300">
    <property type="match status" value="1"/>
</dbReference>
<evidence type="ECO:0000313" key="13">
    <source>
        <dbReference type="Proteomes" id="UP000029989"/>
    </source>
</evidence>
<organism evidence="12 13">
    <name type="scientific">Lysobacter arseniciresistens ZS79</name>
    <dbReference type="NCBI Taxonomy" id="913325"/>
    <lineage>
        <taxon>Bacteria</taxon>
        <taxon>Pseudomonadati</taxon>
        <taxon>Pseudomonadota</taxon>
        <taxon>Gammaproteobacteria</taxon>
        <taxon>Lysobacterales</taxon>
        <taxon>Lysobacteraceae</taxon>
        <taxon>Novilysobacter</taxon>
    </lineage>
</organism>
<dbReference type="PANTHER" id="PTHR48111:SF35">
    <property type="entry name" value="TRANSCRIPTIONAL REGULATORY PROTEIN QSEB"/>
    <property type="match status" value="1"/>
</dbReference>
<accession>A0A0A0F2A0</accession>
<dbReference type="CDD" id="cd00383">
    <property type="entry name" value="trans_reg_C"/>
    <property type="match status" value="1"/>
</dbReference>
<dbReference type="Gene3D" id="6.10.250.690">
    <property type="match status" value="1"/>
</dbReference>
<dbReference type="OrthoDB" id="9802426at2"/>
<dbReference type="PANTHER" id="PTHR48111">
    <property type="entry name" value="REGULATOR OF RPOS"/>
    <property type="match status" value="1"/>
</dbReference>
<dbReference type="GO" id="GO:0000976">
    <property type="term" value="F:transcription cis-regulatory region binding"/>
    <property type="evidence" value="ECO:0007669"/>
    <property type="project" value="TreeGrafter"/>
</dbReference>
<sequence length="221" mass="23972">MRILVVEDDELIARGIVSGLRAFGMTADRVESVAHAELARQTTHCDAMVLDLGLPDEDGMQLLSRMRQRGDELPVLLLTARDAVEDRIAGLQGGADDYLVKPFDLGELVARLHALSRRAAGRSVNLIEAGSLALDPASGQAWLDGEPVDLSRRETALLASLMQAGGRCLSGEQLKDSLYGFEQEVGSNAINVHIHHLRRKLGADVIQTVRGLGYRFGRAEP</sequence>
<dbReference type="InterPro" id="IPR039420">
    <property type="entry name" value="WalR-like"/>
</dbReference>
<evidence type="ECO:0000256" key="9">
    <source>
        <dbReference type="PROSITE-ProRule" id="PRU01091"/>
    </source>
</evidence>
<dbReference type="Pfam" id="PF00072">
    <property type="entry name" value="Response_reg"/>
    <property type="match status" value="1"/>
</dbReference>
<evidence type="ECO:0000256" key="1">
    <source>
        <dbReference type="ARBA" id="ARBA00004496"/>
    </source>
</evidence>
<evidence type="ECO:0000313" key="12">
    <source>
        <dbReference type="EMBL" id="KGM56448.1"/>
    </source>
</evidence>
<dbReference type="SMART" id="SM00448">
    <property type="entry name" value="REC"/>
    <property type="match status" value="1"/>
</dbReference>
<evidence type="ECO:0000256" key="2">
    <source>
        <dbReference type="ARBA" id="ARBA00022490"/>
    </source>
</evidence>
<dbReference type="RefSeq" id="WP_036210692.1">
    <property type="nucleotide sequence ID" value="NZ_AVPT01000013.1"/>
</dbReference>
<gene>
    <name evidence="12" type="ORF">N799_04250</name>
</gene>
<dbReference type="SUPFAM" id="SSF46894">
    <property type="entry name" value="C-terminal effector domain of the bipartite response regulators"/>
    <property type="match status" value="1"/>
</dbReference>
<evidence type="ECO:0000256" key="8">
    <source>
        <dbReference type="PROSITE-ProRule" id="PRU00169"/>
    </source>
</evidence>
<dbReference type="GO" id="GO:0000156">
    <property type="term" value="F:phosphorelay response regulator activity"/>
    <property type="evidence" value="ECO:0007669"/>
    <property type="project" value="TreeGrafter"/>
</dbReference>
<keyword evidence="2" id="KW-0963">Cytoplasm</keyword>
<evidence type="ECO:0000256" key="3">
    <source>
        <dbReference type="ARBA" id="ARBA00022553"/>
    </source>
</evidence>
<dbReference type="STRING" id="913325.N799_04250"/>
<protein>
    <submittedName>
        <fullName evidence="12">Transcriptional regulator</fullName>
    </submittedName>
</protein>
<keyword evidence="5" id="KW-0805">Transcription regulation</keyword>
<keyword evidence="4" id="KW-0902">Two-component regulatory system</keyword>
<dbReference type="InterPro" id="IPR011006">
    <property type="entry name" value="CheY-like_superfamily"/>
</dbReference>
<comment type="caution">
    <text evidence="12">The sequence shown here is derived from an EMBL/GenBank/DDBJ whole genome shotgun (WGS) entry which is preliminary data.</text>
</comment>
<feature type="domain" description="OmpR/PhoB-type" evidence="11">
    <location>
        <begin position="124"/>
        <end position="218"/>
    </location>
</feature>
<dbReference type="InterPro" id="IPR001867">
    <property type="entry name" value="OmpR/PhoB-type_DNA-bd"/>
</dbReference>
<dbReference type="SUPFAM" id="SSF52172">
    <property type="entry name" value="CheY-like"/>
    <property type="match status" value="1"/>
</dbReference>
<evidence type="ECO:0000256" key="6">
    <source>
        <dbReference type="ARBA" id="ARBA00023125"/>
    </source>
</evidence>
<dbReference type="GO" id="GO:0032993">
    <property type="term" value="C:protein-DNA complex"/>
    <property type="evidence" value="ECO:0007669"/>
    <property type="project" value="TreeGrafter"/>
</dbReference>